<accession>A0A7R8W202</accession>
<sequence length="91" mass="9954">MKGRHGDSSGQSKQSTNKGKKNEEDLDTSKFASETLESERESLLAYREATAHAPAPQIVIDPPSRVVDIDTRKSNTQDSLSTGNYVNISQC</sequence>
<gene>
    <name evidence="2" type="ORF">TDIB3V08_LOCUS13175</name>
</gene>
<organism evidence="2">
    <name type="scientific">Timema douglasi</name>
    <name type="common">Walking stick</name>
    <dbReference type="NCBI Taxonomy" id="61478"/>
    <lineage>
        <taxon>Eukaryota</taxon>
        <taxon>Metazoa</taxon>
        <taxon>Ecdysozoa</taxon>
        <taxon>Arthropoda</taxon>
        <taxon>Hexapoda</taxon>
        <taxon>Insecta</taxon>
        <taxon>Pterygota</taxon>
        <taxon>Neoptera</taxon>
        <taxon>Polyneoptera</taxon>
        <taxon>Phasmatodea</taxon>
        <taxon>Timematodea</taxon>
        <taxon>Timematoidea</taxon>
        <taxon>Timematidae</taxon>
        <taxon>Timema</taxon>
    </lineage>
</organism>
<feature type="region of interest" description="Disordered" evidence="1">
    <location>
        <begin position="1"/>
        <end position="43"/>
    </location>
</feature>
<evidence type="ECO:0000256" key="1">
    <source>
        <dbReference type="SAM" id="MobiDB-lite"/>
    </source>
</evidence>
<dbReference type="EMBL" id="OA591239">
    <property type="protein sequence ID" value="CAD7207026.1"/>
    <property type="molecule type" value="Genomic_DNA"/>
</dbReference>
<reference evidence="2" key="1">
    <citation type="submission" date="2020-11" db="EMBL/GenBank/DDBJ databases">
        <authorList>
            <person name="Tran Van P."/>
        </authorList>
    </citation>
    <scope>NUCLEOTIDE SEQUENCE</scope>
</reference>
<dbReference type="AlphaFoldDB" id="A0A7R8W202"/>
<proteinExistence type="predicted"/>
<feature type="compositionally biased region" description="Polar residues" evidence="1">
    <location>
        <begin position="8"/>
        <end position="17"/>
    </location>
</feature>
<protein>
    <submittedName>
        <fullName evidence="2">Uncharacterized protein</fullName>
    </submittedName>
</protein>
<name>A0A7R8W202_TIMDO</name>
<evidence type="ECO:0000313" key="2">
    <source>
        <dbReference type="EMBL" id="CAD7207026.1"/>
    </source>
</evidence>